<reference evidence="1" key="1">
    <citation type="submission" date="2015-12" db="EMBL/GenBank/DDBJ databases">
        <title>Gene expression during late stages of embryo sac development: a critical building block for successful pollen-pistil interactions.</title>
        <authorList>
            <person name="Liu Y."/>
            <person name="Joly V."/>
            <person name="Sabar M."/>
            <person name="Matton D.P."/>
        </authorList>
    </citation>
    <scope>NUCLEOTIDE SEQUENCE</scope>
</reference>
<dbReference type="EMBL" id="GEDG01018915">
    <property type="protein sequence ID" value="JAP20384.1"/>
    <property type="molecule type" value="Transcribed_RNA"/>
</dbReference>
<dbReference type="AlphaFoldDB" id="A0A0V0HKE0"/>
<evidence type="ECO:0000313" key="1">
    <source>
        <dbReference type="EMBL" id="JAP20384.1"/>
    </source>
</evidence>
<sequence>MVMMRRMVFCQLHFCIYGFAQPVDWYIKIVTNLKRYMPQSKMKISLISKRSLKIVPSLVFKWRR</sequence>
<name>A0A0V0HKE0_SOLCH</name>
<proteinExistence type="predicted"/>
<protein>
    <submittedName>
        <fullName evidence="1">Putative ovule protein</fullName>
    </submittedName>
</protein>
<accession>A0A0V0HKE0</accession>
<organism evidence="1">
    <name type="scientific">Solanum chacoense</name>
    <name type="common">Chaco potato</name>
    <dbReference type="NCBI Taxonomy" id="4108"/>
    <lineage>
        <taxon>Eukaryota</taxon>
        <taxon>Viridiplantae</taxon>
        <taxon>Streptophyta</taxon>
        <taxon>Embryophyta</taxon>
        <taxon>Tracheophyta</taxon>
        <taxon>Spermatophyta</taxon>
        <taxon>Magnoliopsida</taxon>
        <taxon>eudicotyledons</taxon>
        <taxon>Gunneridae</taxon>
        <taxon>Pentapetalae</taxon>
        <taxon>asterids</taxon>
        <taxon>lamiids</taxon>
        <taxon>Solanales</taxon>
        <taxon>Solanaceae</taxon>
        <taxon>Solanoideae</taxon>
        <taxon>Solaneae</taxon>
        <taxon>Solanum</taxon>
    </lineage>
</organism>